<accession>U4LJ16</accession>
<dbReference type="OrthoDB" id="1081007at2759"/>
<evidence type="ECO:0000256" key="9">
    <source>
        <dbReference type="SAM" id="Phobius"/>
    </source>
</evidence>
<protein>
    <recommendedName>
        <fullName evidence="8">Glutathione hydrolase</fullName>
        <ecNumber evidence="8">2.3.2.2</ecNumber>
        <ecNumber evidence="8">3.4.19.13</ecNumber>
    </recommendedName>
    <alternativeName>
        <fullName evidence="8">Gamma-glutamyltransferase</fullName>
    </alternativeName>
    <alternativeName>
        <fullName evidence="8">Gamma-glutamyltranspeptidase</fullName>
    </alternativeName>
</protein>
<feature type="binding site" evidence="7">
    <location>
        <begin position="503"/>
        <end position="504"/>
    </location>
    <ligand>
        <name>L-glutamate</name>
        <dbReference type="ChEBI" id="CHEBI:29985"/>
    </ligand>
</feature>
<feature type="binding site" evidence="7">
    <location>
        <position position="526"/>
    </location>
    <ligand>
        <name>L-glutamate</name>
        <dbReference type="ChEBI" id="CHEBI:29985"/>
    </ligand>
</feature>
<gene>
    <name evidence="10" type="ORF">PCON_11893</name>
</gene>
<dbReference type="InterPro" id="IPR000101">
    <property type="entry name" value="GGT_peptidase"/>
</dbReference>
<evidence type="ECO:0000256" key="8">
    <source>
        <dbReference type="RuleBase" id="RU368068"/>
    </source>
</evidence>
<dbReference type="InterPro" id="IPR029055">
    <property type="entry name" value="Ntn_hydrolases_N"/>
</dbReference>
<keyword evidence="8" id="KW-0808">Transferase</keyword>
<dbReference type="AlphaFoldDB" id="U4LJ16"/>
<comment type="catalytic activity">
    <reaction evidence="5 8">
        <text>an N-terminal (5-L-glutamyl)-[peptide] + an alpha-amino acid = 5-L-glutamyl amino acid + an N-terminal L-alpha-aminoacyl-[peptide]</text>
        <dbReference type="Rhea" id="RHEA:23904"/>
        <dbReference type="Rhea" id="RHEA-COMP:9780"/>
        <dbReference type="Rhea" id="RHEA-COMP:9795"/>
        <dbReference type="ChEBI" id="CHEBI:77644"/>
        <dbReference type="ChEBI" id="CHEBI:78597"/>
        <dbReference type="ChEBI" id="CHEBI:78599"/>
        <dbReference type="ChEBI" id="CHEBI:78608"/>
        <dbReference type="EC" id="2.3.2.2"/>
    </reaction>
</comment>
<evidence type="ECO:0000256" key="6">
    <source>
        <dbReference type="PIRSR" id="PIRSR600101-1"/>
    </source>
</evidence>
<dbReference type="GO" id="GO:0036374">
    <property type="term" value="F:glutathione hydrolase activity"/>
    <property type="evidence" value="ECO:0007669"/>
    <property type="project" value="UniProtKB-UniRule"/>
</dbReference>
<comment type="catalytic activity">
    <reaction evidence="1 8">
        <text>an S-substituted glutathione + H2O = an S-substituted L-cysteinylglycine + L-glutamate</text>
        <dbReference type="Rhea" id="RHEA:59468"/>
        <dbReference type="ChEBI" id="CHEBI:15377"/>
        <dbReference type="ChEBI" id="CHEBI:29985"/>
        <dbReference type="ChEBI" id="CHEBI:90779"/>
        <dbReference type="ChEBI" id="CHEBI:143103"/>
        <dbReference type="EC" id="3.4.19.13"/>
    </reaction>
</comment>
<evidence type="ECO:0000256" key="5">
    <source>
        <dbReference type="ARBA" id="ARBA00047417"/>
    </source>
</evidence>
<dbReference type="GO" id="GO:0005886">
    <property type="term" value="C:plasma membrane"/>
    <property type="evidence" value="ECO:0007669"/>
    <property type="project" value="TreeGrafter"/>
</dbReference>
<dbReference type="SUPFAM" id="SSF56235">
    <property type="entry name" value="N-terminal nucleophile aminohydrolases (Ntn hydrolases)"/>
    <property type="match status" value="1"/>
</dbReference>
<comment type="catalytic activity">
    <reaction evidence="2 8">
        <text>glutathione + H2O = L-cysteinylglycine + L-glutamate</text>
        <dbReference type="Rhea" id="RHEA:28807"/>
        <dbReference type="ChEBI" id="CHEBI:15377"/>
        <dbReference type="ChEBI" id="CHEBI:29985"/>
        <dbReference type="ChEBI" id="CHEBI:57925"/>
        <dbReference type="ChEBI" id="CHEBI:61694"/>
        <dbReference type="EC" id="3.4.19.13"/>
    </reaction>
</comment>
<evidence type="ECO:0000256" key="1">
    <source>
        <dbReference type="ARBA" id="ARBA00001049"/>
    </source>
</evidence>
<dbReference type="Proteomes" id="UP000018144">
    <property type="component" value="Unassembled WGS sequence"/>
</dbReference>
<keyword evidence="8" id="KW-0012">Acyltransferase</keyword>
<dbReference type="STRING" id="1076935.U4LJ16"/>
<dbReference type="EMBL" id="HF935695">
    <property type="protein sequence ID" value="CCX12299.1"/>
    <property type="molecule type" value="Genomic_DNA"/>
</dbReference>
<dbReference type="GO" id="GO:0006751">
    <property type="term" value="P:glutathione catabolic process"/>
    <property type="evidence" value="ECO:0007669"/>
    <property type="project" value="UniProtKB-UniRule"/>
</dbReference>
<name>U4LJ16_PYROM</name>
<feature type="active site" description="Nucleophile" evidence="6">
    <location>
        <position position="433"/>
    </location>
</feature>
<evidence type="ECO:0000256" key="7">
    <source>
        <dbReference type="PIRSR" id="PIRSR600101-2"/>
    </source>
</evidence>
<dbReference type="PANTHER" id="PTHR11686:SF9">
    <property type="entry name" value="RE13973P"/>
    <property type="match status" value="1"/>
</dbReference>
<feature type="binding site" evidence="7">
    <location>
        <begin position="451"/>
        <end position="453"/>
    </location>
    <ligand>
        <name>L-glutamate</name>
        <dbReference type="ChEBI" id="CHEBI:29985"/>
    </ligand>
</feature>
<dbReference type="EC" id="3.4.19.13" evidence="8"/>
<dbReference type="FunFam" id="3.60.20.40:FF:000001">
    <property type="entry name" value="Gamma-glutamyltranspeptidase 1"/>
    <property type="match status" value="1"/>
</dbReference>
<keyword evidence="8" id="KW-0378">Hydrolase</keyword>
<dbReference type="OMA" id="ICGMGPP"/>
<dbReference type="GO" id="GO:0000324">
    <property type="term" value="C:fungal-type vacuole"/>
    <property type="evidence" value="ECO:0007669"/>
    <property type="project" value="TreeGrafter"/>
</dbReference>
<dbReference type="InterPro" id="IPR043138">
    <property type="entry name" value="GGT_lsub"/>
</dbReference>
<dbReference type="PRINTS" id="PR01210">
    <property type="entry name" value="GGTRANSPTASE"/>
</dbReference>
<keyword evidence="9" id="KW-0472">Membrane</keyword>
<comment type="pathway">
    <text evidence="3 8">Sulfur metabolism; glutathione metabolism.</text>
</comment>
<dbReference type="Gene3D" id="3.60.20.40">
    <property type="match status" value="1"/>
</dbReference>
<evidence type="ECO:0000256" key="3">
    <source>
        <dbReference type="ARBA" id="ARBA00005115"/>
    </source>
</evidence>
<evidence type="ECO:0000256" key="2">
    <source>
        <dbReference type="ARBA" id="ARBA00001089"/>
    </source>
</evidence>
<evidence type="ECO:0000256" key="4">
    <source>
        <dbReference type="ARBA" id="ARBA00009381"/>
    </source>
</evidence>
<dbReference type="PANTHER" id="PTHR11686">
    <property type="entry name" value="GAMMA GLUTAMYL TRANSPEPTIDASE"/>
    <property type="match status" value="1"/>
</dbReference>
<organism evidence="10 11">
    <name type="scientific">Pyronema omphalodes (strain CBS 100304)</name>
    <name type="common">Pyronema confluens</name>
    <dbReference type="NCBI Taxonomy" id="1076935"/>
    <lineage>
        <taxon>Eukaryota</taxon>
        <taxon>Fungi</taxon>
        <taxon>Dikarya</taxon>
        <taxon>Ascomycota</taxon>
        <taxon>Pezizomycotina</taxon>
        <taxon>Pezizomycetes</taxon>
        <taxon>Pezizales</taxon>
        <taxon>Pyronemataceae</taxon>
        <taxon>Pyronema</taxon>
    </lineage>
</organism>
<evidence type="ECO:0000313" key="11">
    <source>
        <dbReference type="Proteomes" id="UP000018144"/>
    </source>
</evidence>
<dbReference type="NCBIfam" id="TIGR00066">
    <property type="entry name" value="g_glut_trans"/>
    <property type="match status" value="1"/>
</dbReference>
<keyword evidence="9" id="KW-0812">Transmembrane</keyword>
<dbReference type="eggNOG" id="KOG2410">
    <property type="taxonomic scope" value="Eukaryota"/>
</dbReference>
<feature type="binding site" evidence="7">
    <location>
        <position position="153"/>
    </location>
    <ligand>
        <name>L-glutamate</name>
        <dbReference type="ChEBI" id="CHEBI:29985"/>
    </ligand>
</feature>
<dbReference type="Gene3D" id="1.10.246.130">
    <property type="match status" value="1"/>
</dbReference>
<reference evidence="10 11" key="1">
    <citation type="journal article" date="2013" name="PLoS Genet.">
        <title>The genome and development-dependent transcriptomes of Pyronema confluens: a window into fungal evolution.</title>
        <authorList>
            <person name="Traeger S."/>
            <person name="Altegoer F."/>
            <person name="Freitag M."/>
            <person name="Gabaldon T."/>
            <person name="Kempken F."/>
            <person name="Kumar A."/>
            <person name="Marcet-Houben M."/>
            <person name="Poggeler S."/>
            <person name="Stajich J.E."/>
            <person name="Nowrousian M."/>
        </authorList>
    </citation>
    <scope>NUCLEOTIDE SEQUENCE [LARGE SCALE GENOMIC DNA]</scope>
    <source>
        <strain evidence="11">CBS 100304</strain>
        <tissue evidence="10">Vegetative mycelium</tissue>
    </source>
</reference>
<proteinExistence type="inferred from homology"/>
<sequence>MSNSYLTDDIPSHVDSKTSLLPLSYHHEKRRKNTRWTHRYRSSIKFCTVLLLSSLLITGALIYINEPTTTGTDPTLDDSELLVTAKHGVVASDVDVCSQIGVDTLKKGGNAVDAAIATAACIGTVNMFASGIGGGGFMVVRMANGTSKSFNFREAAPKNATRDMYSKDANLAQVGGLAVAVPGELHGFSSAHQLFGALPWREIWAPSIKLNTDGFIVTPTLERLIAKEEKFFRNNTADWSFVFNPQTGKILTAGEIMKRPAYSKTLHKISNPKNGDNYAGVKDFYNGTLAQRFSEVIQAHGGMMTPEDFSAYSTVVSEPVNTSFLGNQVLTCPPPCSGAVLLEGLNIAELLPMTDPSDAVSHHYIIETMKWLSAGRTELGDPFDSIVQANSPRIQQLITKEYAASVARNISSDKTYNYTHYNPAYEPNSPAGTSHLSVIDQHGNAVGLTTTVNLYWGAKVHDPETGVVMNSEMDDFSIPGKSNAYNLKPSIYNYIQPFKRPLSSTAPTIVVNEHGEAIMVVGASGGSRIVTAVFQGLIKKLVWGYGLLETVKSPRLHHQLIPEVVSAEDGVPESVVRGLRERGHTVNQNAKGEAAGGSVMQGAWREVERENGEERKGELQGVADWWRKGGRARGY</sequence>
<evidence type="ECO:0000313" key="10">
    <source>
        <dbReference type="EMBL" id="CCX12299.1"/>
    </source>
</evidence>
<keyword evidence="11" id="KW-1185">Reference proteome</keyword>
<dbReference type="EC" id="2.3.2.2" evidence="8"/>
<feature type="binding site" evidence="7">
    <location>
        <position position="475"/>
    </location>
    <ligand>
        <name>L-glutamate</name>
        <dbReference type="ChEBI" id="CHEBI:29985"/>
    </ligand>
</feature>
<dbReference type="GO" id="GO:0103068">
    <property type="term" value="F:leukotriene C4 gamma-glutamyl transferase activity"/>
    <property type="evidence" value="ECO:0007669"/>
    <property type="project" value="UniProtKB-EC"/>
</dbReference>
<dbReference type="InterPro" id="IPR043137">
    <property type="entry name" value="GGT_ssub_C"/>
</dbReference>
<feature type="transmembrane region" description="Helical" evidence="9">
    <location>
        <begin position="44"/>
        <end position="64"/>
    </location>
</feature>
<keyword evidence="9" id="KW-1133">Transmembrane helix</keyword>
<dbReference type="Pfam" id="PF01019">
    <property type="entry name" value="G_glu_transpept"/>
    <property type="match status" value="1"/>
</dbReference>
<comment type="function">
    <text evidence="8">Cleaves the gamma-glutamyl peptide bond of glutathione and glutathione conjugates.</text>
</comment>
<comment type="similarity">
    <text evidence="4">Belongs to the gamma-glutamyltransferase family.</text>
</comment>
<dbReference type="UniPathway" id="UPA00204"/>